<dbReference type="RefSeq" id="WP_407986610.1">
    <property type="nucleotide sequence ID" value="NZ_AP035881.2"/>
</dbReference>
<evidence type="ECO:0000256" key="1">
    <source>
        <dbReference type="SAM" id="MobiDB-lite"/>
    </source>
</evidence>
<feature type="region of interest" description="Disordered" evidence="1">
    <location>
        <begin position="139"/>
        <end position="158"/>
    </location>
</feature>
<evidence type="ECO:0000313" key="3">
    <source>
        <dbReference type="EMBL" id="BFP44010.1"/>
    </source>
</evidence>
<feature type="region of interest" description="Disordered" evidence="1">
    <location>
        <begin position="1"/>
        <end position="54"/>
    </location>
</feature>
<gene>
    <name evidence="3" type="ORF">KCMC57_03780</name>
</gene>
<feature type="transmembrane region" description="Helical" evidence="2">
    <location>
        <begin position="199"/>
        <end position="217"/>
    </location>
</feature>
<evidence type="ECO:0008006" key="4">
    <source>
        <dbReference type="Google" id="ProtNLM"/>
    </source>
</evidence>
<name>A0AB33JTV5_9ACTN</name>
<dbReference type="AlphaFoldDB" id="A0AB33JTV5"/>
<proteinExistence type="predicted"/>
<keyword evidence="2" id="KW-0472">Membrane</keyword>
<evidence type="ECO:0000256" key="2">
    <source>
        <dbReference type="SAM" id="Phobius"/>
    </source>
</evidence>
<reference evidence="3" key="1">
    <citation type="submission" date="2024-07" db="EMBL/GenBank/DDBJ databases">
        <title>Complete genome sequences of cellulolytic bacteria, Kitasatospora sp. CMC57 and Streptomyces sp. CMC78, isolated from Japanese agricultural soil.</title>
        <authorList>
            <person name="Hashimoto T."/>
            <person name="Ito M."/>
            <person name="Iwamoto M."/>
            <person name="Fukahori D."/>
            <person name="Shoda T."/>
            <person name="Sakoda M."/>
            <person name="Morohoshi T."/>
            <person name="Mitsuboshi M."/>
            <person name="Nishizawa T."/>
        </authorList>
    </citation>
    <scope>NUCLEOTIDE SEQUENCE</scope>
    <source>
        <strain evidence="3">CMC57</strain>
    </source>
</reference>
<feature type="compositionally biased region" description="Basic and acidic residues" evidence="1">
    <location>
        <begin position="8"/>
        <end position="20"/>
    </location>
</feature>
<dbReference type="EMBL" id="AP035881">
    <property type="protein sequence ID" value="BFP44010.1"/>
    <property type="molecule type" value="Genomic_DNA"/>
</dbReference>
<sequence>MTTPPASEPDHTVRLGKPEDDAPAPVVALGPVRPSKPAASEETVRLGGPDAGPNETVQLGGWVVGPNETVQLRIEPEAVALDEELTVRLSQDESAGTVRLGPPPAGSTVQLRLPAEALGFESATFLDPEVWPAPTAVDRTRPDAPAVAPAEPGAPVEPAAPVAPEPDGLRRFGPGVPPQAAAVWHGTAEPPRKRRWRRWLILPLLLAMLAALGYWAWQQYGRPMVVNSVAVQADPAPLTCDGTQVVRATLATDGGGGDVRYRWRRSDGTDSGELVQHIPRGRRATELVLRWSFHGQGSMDATATLELLAPEPHTGAVSFTYDCA</sequence>
<keyword evidence="2" id="KW-0812">Transmembrane</keyword>
<feature type="compositionally biased region" description="Low complexity" evidence="1">
    <location>
        <begin position="144"/>
        <end position="158"/>
    </location>
</feature>
<keyword evidence="2" id="KW-1133">Transmembrane helix</keyword>
<accession>A0AB33JTV5</accession>
<organism evidence="3">
    <name type="scientific">Kitasatospora sp. CMC57</name>
    <dbReference type="NCBI Taxonomy" id="3231513"/>
    <lineage>
        <taxon>Bacteria</taxon>
        <taxon>Bacillati</taxon>
        <taxon>Actinomycetota</taxon>
        <taxon>Actinomycetes</taxon>
        <taxon>Kitasatosporales</taxon>
        <taxon>Streptomycetaceae</taxon>
        <taxon>Kitasatospora</taxon>
    </lineage>
</organism>
<protein>
    <recommendedName>
        <fullName evidence="4">Ig-like domain-containing protein</fullName>
    </recommendedName>
</protein>